<sequence length="203" mass="23034">MASQMFYLDSQPITAQSIEQLHPRRNTVHRLTLEPGSFRHTIPPSVTTVIIKQQKDGWEEEFGFEKEAYEKLNRLQGTVIPVSYDQGSFNGLPALILSDIAGTTLHDLARSKTKIEDESLEKELGAALKELYEHGAEHWDQKMDNFLFCDNGKVMIVDLEDVQFPDKCSPWEDSINLGGVNCLMGEFRHVRDPNVHRHLLASG</sequence>
<dbReference type="InterPro" id="IPR011009">
    <property type="entry name" value="Kinase-like_dom_sf"/>
</dbReference>
<dbReference type="SUPFAM" id="SSF56112">
    <property type="entry name" value="Protein kinase-like (PK-like)"/>
    <property type="match status" value="1"/>
</dbReference>
<name>A0A9W4J2A5_9EURO</name>
<reference evidence="1" key="1">
    <citation type="submission" date="2021-07" db="EMBL/GenBank/DDBJ databases">
        <authorList>
            <person name="Branca A.L. A."/>
        </authorList>
    </citation>
    <scope>NUCLEOTIDE SEQUENCE</scope>
</reference>
<dbReference type="Proteomes" id="UP001152592">
    <property type="component" value="Unassembled WGS sequence"/>
</dbReference>
<gene>
    <name evidence="1" type="ORF">PSALAMII_LOCUS4321</name>
</gene>
<evidence type="ECO:0000313" key="1">
    <source>
        <dbReference type="EMBL" id="CAG8368001.1"/>
    </source>
</evidence>
<dbReference type="EMBL" id="CAJVPD010000221">
    <property type="protein sequence ID" value="CAG8368001.1"/>
    <property type="molecule type" value="Genomic_DNA"/>
</dbReference>
<evidence type="ECO:0000313" key="2">
    <source>
        <dbReference type="Proteomes" id="UP001152592"/>
    </source>
</evidence>
<evidence type="ECO:0008006" key="3">
    <source>
        <dbReference type="Google" id="ProtNLM"/>
    </source>
</evidence>
<protein>
    <recommendedName>
        <fullName evidence="3">Protein kinase domain-containing protein</fullName>
    </recommendedName>
</protein>
<dbReference type="AlphaFoldDB" id="A0A9W4J2A5"/>
<dbReference type="OrthoDB" id="238681at2759"/>
<accession>A0A9W4J2A5</accession>
<organism evidence="1 2">
    <name type="scientific">Penicillium salamii</name>
    <dbReference type="NCBI Taxonomy" id="1612424"/>
    <lineage>
        <taxon>Eukaryota</taxon>
        <taxon>Fungi</taxon>
        <taxon>Dikarya</taxon>
        <taxon>Ascomycota</taxon>
        <taxon>Pezizomycotina</taxon>
        <taxon>Eurotiomycetes</taxon>
        <taxon>Eurotiomycetidae</taxon>
        <taxon>Eurotiales</taxon>
        <taxon>Aspergillaceae</taxon>
        <taxon>Penicillium</taxon>
    </lineage>
</organism>
<proteinExistence type="predicted"/>
<comment type="caution">
    <text evidence="1">The sequence shown here is derived from an EMBL/GenBank/DDBJ whole genome shotgun (WGS) entry which is preliminary data.</text>
</comment>